<comment type="caution">
    <text evidence="1">The sequence shown here is derived from an EMBL/GenBank/DDBJ whole genome shotgun (WGS) entry which is preliminary data.</text>
</comment>
<name>A0ABU6KFW4_9BACI</name>
<protein>
    <submittedName>
        <fullName evidence="1">Uncharacterized protein</fullName>
    </submittedName>
</protein>
<dbReference type="EMBL" id="JARZFX010000004">
    <property type="protein sequence ID" value="MEC5424043.1"/>
    <property type="molecule type" value="Genomic_DNA"/>
</dbReference>
<organism evidence="1 2">
    <name type="scientific">Virgibacillus tibetensis</name>
    <dbReference type="NCBI Taxonomy" id="3042313"/>
    <lineage>
        <taxon>Bacteria</taxon>
        <taxon>Bacillati</taxon>
        <taxon>Bacillota</taxon>
        <taxon>Bacilli</taxon>
        <taxon>Bacillales</taxon>
        <taxon>Bacillaceae</taxon>
        <taxon>Virgibacillus</taxon>
    </lineage>
</organism>
<accession>A0ABU6KFW4</accession>
<reference evidence="1 2" key="1">
    <citation type="journal article" date="2024" name="Int. J. Syst. Evol. Microbiol.">
        <title>Virgibacillus tibetensis sp. nov., isolated from salt lake on the Tibetan Plateau of China.</title>
        <authorList>
            <person name="Phurbu D."/>
            <person name="Liu Z.-X."/>
            <person name="Wang R."/>
            <person name="Zheng Y.-Y."/>
            <person name="Liu H.-C."/>
            <person name="Zhou Y.-G."/>
            <person name="Yu Y.-J."/>
            <person name="Li A.-H."/>
        </authorList>
    </citation>
    <scope>NUCLEOTIDE SEQUENCE [LARGE SCALE GENOMIC DNA]</scope>
    <source>
        <strain evidence="1 2">C22-A2</strain>
    </source>
</reference>
<proteinExistence type="predicted"/>
<keyword evidence="2" id="KW-1185">Reference proteome</keyword>
<evidence type="ECO:0000313" key="2">
    <source>
        <dbReference type="Proteomes" id="UP001335737"/>
    </source>
</evidence>
<gene>
    <name evidence="1" type="ORF">QGM71_11125</name>
</gene>
<sequence>MGAKSLRVKYLDKWSRIIDINDISNWPLVKNGSWEKDIAKTFFMRFFCENGSEKAINIEIYN</sequence>
<evidence type="ECO:0000313" key="1">
    <source>
        <dbReference type="EMBL" id="MEC5424043.1"/>
    </source>
</evidence>
<dbReference type="Proteomes" id="UP001335737">
    <property type="component" value="Unassembled WGS sequence"/>
</dbReference>